<protein>
    <submittedName>
        <fullName evidence="6">Translocation/assembly module TamB domain-containing protein</fullName>
    </submittedName>
</protein>
<accession>A0ABV4AIF5</accession>
<dbReference type="EMBL" id="JBGCUO010000001">
    <property type="protein sequence ID" value="MEY1662425.1"/>
    <property type="molecule type" value="Genomic_DNA"/>
</dbReference>
<proteinExistence type="predicted"/>
<keyword evidence="7" id="KW-1185">Reference proteome</keyword>
<comment type="subcellular location">
    <subcellularLocation>
        <location evidence="1">Membrane</location>
        <topology evidence="1">Single-pass membrane protein</topology>
    </subcellularLocation>
</comment>
<organism evidence="6 7">
    <name type="scientific">Isoalcanivorax beigongshangi</name>
    <dbReference type="NCBI Taxonomy" id="3238810"/>
    <lineage>
        <taxon>Bacteria</taxon>
        <taxon>Pseudomonadati</taxon>
        <taxon>Pseudomonadota</taxon>
        <taxon>Gammaproteobacteria</taxon>
        <taxon>Oceanospirillales</taxon>
        <taxon>Alcanivoracaceae</taxon>
        <taxon>Isoalcanivorax</taxon>
    </lineage>
</organism>
<comment type="caution">
    <text evidence="6">The sequence shown here is derived from an EMBL/GenBank/DDBJ whole genome shotgun (WGS) entry which is preliminary data.</text>
</comment>
<feature type="domain" description="Translocation and assembly module TamB C-terminal" evidence="5">
    <location>
        <begin position="850"/>
        <end position="1181"/>
    </location>
</feature>
<keyword evidence="3" id="KW-1133">Transmembrane helix</keyword>
<keyword evidence="2" id="KW-0812">Transmembrane</keyword>
<evidence type="ECO:0000313" key="6">
    <source>
        <dbReference type="EMBL" id="MEY1662425.1"/>
    </source>
</evidence>
<dbReference type="Proteomes" id="UP001562065">
    <property type="component" value="Unassembled WGS sequence"/>
</dbReference>
<evidence type="ECO:0000256" key="1">
    <source>
        <dbReference type="ARBA" id="ARBA00004167"/>
    </source>
</evidence>
<evidence type="ECO:0000256" key="4">
    <source>
        <dbReference type="ARBA" id="ARBA00023136"/>
    </source>
</evidence>
<reference evidence="6 7" key="1">
    <citation type="submission" date="2024-07" db="EMBL/GenBank/DDBJ databases">
        <authorList>
            <person name="Ren Q."/>
        </authorList>
    </citation>
    <scope>NUCLEOTIDE SEQUENCE [LARGE SCALE GENOMIC DNA]</scope>
    <source>
        <strain evidence="6 7">REN37</strain>
    </source>
</reference>
<name>A0ABV4AIF5_9GAMM</name>
<keyword evidence="4" id="KW-0472">Membrane</keyword>
<dbReference type="RefSeq" id="WP_369455660.1">
    <property type="nucleotide sequence ID" value="NZ_JBGCUO010000001.1"/>
</dbReference>
<sequence>MRIIWRVLRWLLVTVLVLVLVLPLVLLGLAGTEGGSRWLIQQGLRAVPGDAALVDSQGSILRGLHLTGLHLALDAATIDIDDLRLQVAFRALTQRRVLVRELAADGVRVQVHPQPDSEPPPPAEPFDFNALPDIELPVDIALPAVSVTALTVTLPDSEPLRFDAIRLAANTDRDRLHLQQLQVVHALGQATLSGNIGTHHPYPLDAWLDVDGTLPAVAQQWLGSDAPLQADLRLLGSLRTLELRQRLRSPATLTLEGQLSPFEPSPAAELSAQWQPLTLHPPPAEDGSASAPIQLGAGQLTLSGTLDAYQLSLRTQADTAELPTLRVQADAEGSLSGLAPLHLALNTELGNAELHGSVNWEAPLQWDLTLLSKGFDPGVLVPQLPGRLNLNVHSSGQFDDQGLRTTLRLTELSGQLRRQPLSGGGQLALTLAPGALPAAEGRLTLRAGANRAVLSGQAGSQNDLRLQLDGAALSALWPGLGGRLHADLALRGTLERPRLTAQVNGQQLVLDALRLEQITLDSNLSLHGDVRLTLTTSGLQEGDTLLLDQGRVTLDGSVRQHRLAWQLAREQERTQGELDGSLRFTGNLPDADSRWQGQLTRWDIDSALAGRWQLREPVALHASAKTAGLAPLCLGNDDGALCANADWNADGRTQAKLQIDDFPLSWARRVIPESTLRLDGALSLLASFEQQRDQRQGNVALTVTPGALWLDSGTDADHRLSWEQISVTATLDGDRVDAHADVGLPGGDGLQARVATGLSEQAPLDGELSLRLTNFSAVEIFVPQVRQVAGQLGGRLRLGGTLGAPRFEGELGLRDGTAEVPDLGITLTALTFAARADQDGALRLRGSVKSGDGELVLGGYVDAKGAMPWPVYLTVSGNRFLAVQRPEAEVLIAPELEIRLEGLDLQVRGRLTVPRAAMTLRSLPQSAVSVSRDEDILYQEQDDSGVLRTDIQVTVVLGDEITFDGFGLSARFGGELKIVQQPERTPRLTGEIRIVEGRFKAYGQNLKVEHGVLIFQGPPDNPGLDIRAVRTVTLYNVRAGIQLGGTLQDPRSKVFSEPDMEETEAMAYLLTGRPLNHASDNDTAAIMQAIALWGIERGEFITDRLGNTLGLEIGVDTEGEFEDTALMLGKQLSARLYLRYSVGLFEALSTVMLRYTLTRSLSLETRSNAREQSIDLIYRHER</sequence>
<evidence type="ECO:0000256" key="3">
    <source>
        <dbReference type="ARBA" id="ARBA00022989"/>
    </source>
</evidence>
<evidence type="ECO:0000259" key="5">
    <source>
        <dbReference type="Pfam" id="PF04357"/>
    </source>
</evidence>
<dbReference type="Pfam" id="PF04357">
    <property type="entry name" value="TamB"/>
    <property type="match status" value="1"/>
</dbReference>
<dbReference type="InterPro" id="IPR007452">
    <property type="entry name" value="TamB_C"/>
</dbReference>
<dbReference type="PANTHER" id="PTHR36985:SF1">
    <property type="entry name" value="TRANSLOCATION AND ASSEMBLY MODULE SUBUNIT TAMB"/>
    <property type="match status" value="1"/>
</dbReference>
<dbReference type="PANTHER" id="PTHR36985">
    <property type="entry name" value="TRANSLOCATION AND ASSEMBLY MODULE SUBUNIT TAMB"/>
    <property type="match status" value="1"/>
</dbReference>
<evidence type="ECO:0000256" key="2">
    <source>
        <dbReference type="ARBA" id="ARBA00022692"/>
    </source>
</evidence>
<gene>
    <name evidence="6" type="ORF">AB5I84_09735</name>
</gene>
<evidence type="ECO:0000313" key="7">
    <source>
        <dbReference type="Proteomes" id="UP001562065"/>
    </source>
</evidence>